<dbReference type="AlphaFoldDB" id="Q749J2"/>
<accession>Q749J2</accession>
<dbReference type="OrthoDB" id="9957052at2"/>
<sequence>MTGESGGRRILLVECDGEKRKSLGFVLRLAGYRVTPVRTSYEALDWVVKRQGAPERFFALVLGSLTCAPDGAWLVGRLDRSGAALPILLVSDADPSAAEMAGPVIACRPEEVTRHLELLAGSE</sequence>
<evidence type="ECO:0008006" key="3">
    <source>
        <dbReference type="Google" id="ProtNLM"/>
    </source>
</evidence>
<proteinExistence type="predicted"/>
<keyword evidence="2" id="KW-1185">Reference proteome</keyword>
<dbReference type="SMR" id="Q749J2"/>
<dbReference type="PATRIC" id="fig|243231.5.peg.2774"/>
<protein>
    <recommendedName>
        <fullName evidence="3">Response regulatory domain-containing protein</fullName>
    </recommendedName>
</protein>
<evidence type="ECO:0000313" key="2">
    <source>
        <dbReference type="Proteomes" id="UP000000577"/>
    </source>
</evidence>
<dbReference type="Proteomes" id="UP000000577">
    <property type="component" value="Chromosome"/>
</dbReference>
<dbReference type="RefSeq" id="WP_010943379.1">
    <property type="nucleotide sequence ID" value="NC_002939.5"/>
</dbReference>
<name>Q749J2_GEOSL</name>
<dbReference type="KEGG" id="gsu:GSU2750"/>
<dbReference type="SUPFAM" id="SSF52172">
    <property type="entry name" value="CheY-like"/>
    <property type="match status" value="1"/>
</dbReference>
<dbReference type="STRING" id="243231.GSU2750"/>
<reference evidence="1 2" key="1">
    <citation type="journal article" date="2003" name="Science">
        <title>Genome of Geobacter sulfurreducens: metal reduction in subsurface environments.</title>
        <authorList>
            <person name="Methe B.A."/>
            <person name="Nelson K.E."/>
            <person name="Eisen J.A."/>
            <person name="Paulsen I.T."/>
            <person name="Nelson W."/>
            <person name="Heidelberg J.F."/>
            <person name="Wu D."/>
            <person name="Wu M."/>
            <person name="Ward N."/>
            <person name="Beanan M.J."/>
            <person name="Dodson R.J."/>
            <person name="Madupu R."/>
            <person name="Brinkac L.M."/>
            <person name="Daugherty S.C."/>
            <person name="DeBoy R.T."/>
            <person name="Durkin A.S."/>
            <person name="Gwinn M."/>
            <person name="Kolonay J.F."/>
            <person name="Sullivan S.A."/>
            <person name="Haft D.H."/>
            <person name="Selengut J."/>
            <person name="Davidsen T.M."/>
            <person name="Zafar N."/>
            <person name="White O."/>
            <person name="Tran B."/>
            <person name="Romero C."/>
            <person name="Forberger H.A."/>
            <person name="Weidman J."/>
            <person name="Khouri H."/>
            <person name="Feldblyum T.V."/>
            <person name="Utterback T.R."/>
            <person name="Van Aken S.E."/>
            <person name="Lovley D.R."/>
            <person name="Fraser C.M."/>
        </authorList>
    </citation>
    <scope>NUCLEOTIDE SEQUENCE [LARGE SCALE GENOMIC DNA]</scope>
    <source>
        <strain evidence="2">ATCC 51573 / DSM 12127 / PCA</strain>
    </source>
</reference>
<evidence type="ECO:0000313" key="1">
    <source>
        <dbReference type="EMBL" id="AAR36145.1"/>
    </source>
</evidence>
<dbReference type="EMBL" id="AE017180">
    <property type="protein sequence ID" value="AAR36145.1"/>
    <property type="molecule type" value="Genomic_DNA"/>
</dbReference>
<reference evidence="1 2" key="2">
    <citation type="journal article" date="2012" name="BMC Genomics">
        <title>Comparative genomic analysis of Geobacter sulfurreducens KN400, a strain with enhanced capacity for extracellular electron transfer and electricity production.</title>
        <authorList>
            <person name="Butler J.E."/>
            <person name="Young N.D."/>
            <person name="Aklujkar M."/>
            <person name="Lovley D.R."/>
        </authorList>
    </citation>
    <scope>NUCLEOTIDE SEQUENCE [LARGE SCALE GENOMIC DNA]</scope>
    <source>
        <strain evidence="2">ATCC 51573 / DSM 12127 / PCA</strain>
    </source>
</reference>
<organism evidence="1 2">
    <name type="scientific">Geobacter sulfurreducens (strain ATCC 51573 / DSM 12127 / PCA)</name>
    <dbReference type="NCBI Taxonomy" id="243231"/>
    <lineage>
        <taxon>Bacteria</taxon>
        <taxon>Pseudomonadati</taxon>
        <taxon>Thermodesulfobacteriota</taxon>
        <taxon>Desulfuromonadia</taxon>
        <taxon>Geobacterales</taxon>
        <taxon>Geobacteraceae</taxon>
        <taxon>Geobacter</taxon>
    </lineage>
</organism>
<dbReference type="InterPro" id="IPR011006">
    <property type="entry name" value="CheY-like_superfamily"/>
</dbReference>
<gene>
    <name evidence="1" type="ordered locus">GSU2750</name>
</gene>
<dbReference type="HOGENOM" id="CLU_2011971_0_0_7"/>
<dbReference type="InParanoid" id="Q749J2"/>
<dbReference type="EnsemblBacteria" id="AAR36145">
    <property type="protein sequence ID" value="AAR36145"/>
    <property type="gene ID" value="GSU2750"/>
</dbReference>